<evidence type="ECO:0000256" key="4">
    <source>
        <dbReference type="ARBA" id="ARBA00022927"/>
    </source>
</evidence>
<dbReference type="EMBL" id="KQ085961">
    <property type="protein sequence ID" value="KLO13331.1"/>
    <property type="molecule type" value="Genomic_DNA"/>
</dbReference>
<keyword evidence="6" id="KW-0333">Golgi apparatus</keyword>
<dbReference type="SUPFAM" id="SSF58038">
    <property type="entry name" value="SNARE fusion complex"/>
    <property type="match status" value="1"/>
</dbReference>
<dbReference type="OrthoDB" id="546861at2759"/>
<dbReference type="GO" id="GO:0016020">
    <property type="term" value="C:membrane"/>
    <property type="evidence" value="ECO:0007669"/>
    <property type="project" value="InterPro"/>
</dbReference>
<evidence type="ECO:0000256" key="1">
    <source>
        <dbReference type="ARBA" id="ARBA00009063"/>
    </source>
</evidence>
<dbReference type="GO" id="GO:0015031">
    <property type="term" value="P:protein transport"/>
    <property type="evidence" value="ECO:0007669"/>
    <property type="project" value="UniProtKB-KW"/>
</dbReference>
<comment type="similarity">
    <text evidence="1">Belongs to the syntaxin family.</text>
</comment>
<keyword evidence="2" id="KW-0813">Transport</keyword>
<evidence type="ECO:0000313" key="13">
    <source>
        <dbReference type="EMBL" id="KLO13331.1"/>
    </source>
</evidence>
<dbReference type="SMART" id="SM00397">
    <property type="entry name" value="t_SNARE"/>
    <property type="match status" value="1"/>
</dbReference>
<dbReference type="GO" id="GO:0005794">
    <property type="term" value="C:Golgi apparatus"/>
    <property type="evidence" value="ECO:0007669"/>
    <property type="project" value="UniProtKB-SubCell"/>
</dbReference>
<evidence type="ECO:0000256" key="6">
    <source>
        <dbReference type="ARBA" id="ARBA00023034"/>
    </source>
</evidence>
<dbReference type="Gene3D" id="1.20.58.90">
    <property type="match status" value="1"/>
</dbReference>
<feature type="region of interest" description="Disordered" evidence="10">
    <location>
        <begin position="101"/>
        <end position="147"/>
    </location>
</feature>
<feature type="transmembrane region" description="Helical" evidence="11">
    <location>
        <begin position="223"/>
        <end position="243"/>
    </location>
</feature>
<keyword evidence="7 11" id="KW-0472">Membrane</keyword>
<dbReference type="FunCoup" id="A0A0H2S903">
    <property type="interactions" value="276"/>
</dbReference>
<evidence type="ECO:0000256" key="5">
    <source>
        <dbReference type="ARBA" id="ARBA00022989"/>
    </source>
</evidence>
<dbReference type="InParanoid" id="A0A0H2S903"/>
<dbReference type="Pfam" id="PF05739">
    <property type="entry name" value="SNARE"/>
    <property type="match status" value="1"/>
</dbReference>
<evidence type="ECO:0000256" key="3">
    <source>
        <dbReference type="ARBA" id="ARBA00022692"/>
    </source>
</evidence>
<keyword evidence="9" id="KW-0175">Coiled coil</keyword>
<comment type="subcellular location">
    <subcellularLocation>
        <location evidence="8">Golgi apparatus</location>
        <location evidence="8">trans-Golgi network membrane</location>
        <topology evidence="8">Single-pass type IV membrane protein</topology>
    </subcellularLocation>
</comment>
<proteinExistence type="inferred from homology"/>
<evidence type="ECO:0000313" key="14">
    <source>
        <dbReference type="Proteomes" id="UP000053477"/>
    </source>
</evidence>
<dbReference type="Gene3D" id="1.20.5.110">
    <property type="match status" value="1"/>
</dbReference>
<dbReference type="STRING" id="27342.A0A0H2S903"/>
<dbReference type="SUPFAM" id="SSF47661">
    <property type="entry name" value="t-snare proteins"/>
    <property type="match status" value="1"/>
</dbReference>
<organism evidence="13 14">
    <name type="scientific">Schizopora paradoxa</name>
    <dbReference type="NCBI Taxonomy" id="27342"/>
    <lineage>
        <taxon>Eukaryota</taxon>
        <taxon>Fungi</taxon>
        <taxon>Dikarya</taxon>
        <taxon>Basidiomycota</taxon>
        <taxon>Agaricomycotina</taxon>
        <taxon>Agaricomycetes</taxon>
        <taxon>Hymenochaetales</taxon>
        <taxon>Schizoporaceae</taxon>
        <taxon>Schizopora</taxon>
    </lineage>
</organism>
<feature type="coiled-coil region" evidence="9">
    <location>
        <begin position="38"/>
        <end position="72"/>
    </location>
</feature>
<dbReference type="CDD" id="cd21442">
    <property type="entry name" value="SNARE_NTD_STX6-like"/>
    <property type="match status" value="1"/>
</dbReference>
<reference evidence="13 14" key="1">
    <citation type="submission" date="2015-04" db="EMBL/GenBank/DDBJ databases">
        <title>Complete genome sequence of Schizopora paradoxa KUC8140, a cosmopolitan wood degrader in East Asia.</title>
        <authorList>
            <consortium name="DOE Joint Genome Institute"/>
            <person name="Min B."/>
            <person name="Park H."/>
            <person name="Jang Y."/>
            <person name="Kim J.-J."/>
            <person name="Kim K.H."/>
            <person name="Pangilinan J."/>
            <person name="Lipzen A."/>
            <person name="Riley R."/>
            <person name="Grigoriev I.V."/>
            <person name="Spatafora J.W."/>
            <person name="Choi I.-G."/>
        </authorList>
    </citation>
    <scope>NUCLEOTIDE SEQUENCE [LARGE SCALE GENOMIC DNA]</scope>
    <source>
        <strain evidence="13 14">KUC8140</strain>
    </source>
</reference>
<sequence length="244" mass="27578">MSTDPYHVVKDEIQSSLQSAETLLSSYRRIRSTAREDSEELNYAKSELKATLSALEADLDDLEDSVRVVEEAGPQKFGLNGTEVQARRRYVQQVRRQLEGLRGEVAPSSETSSSRYPPGYGNGSRRDGGSQRTDEFAEREDDQSQWTKMEQQMIMQEQDKTLDAISGTLSTLQQQAGLMGTEISEHVEMLGDLEQNVDKSQVKLDSSMKKLQKFLRDLEETRSGWCIVILIVILIILLLLVILF</sequence>
<evidence type="ECO:0000256" key="11">
    <source>
        <dbReference type="SAM" id="Phobius"/>
    </source>
</evidence>
<dbReference type="GO" id="GO:0048193">
    <property type="term" value="P:Golgi vesicle transport"/>
    <property type="evidence" value="ECO:0007669"/>
    <property type="project" value="InterPro"/>
</dbReference>
<protein>
    <recommendedName>
        <fullName evidence="12">t-SNARE coiled-coil homology domain-containing protein</fullName>
    </recommendedName>
</protein>
<keyword evidence="14" id="KW-1185">Reference proteome</keyword>
<evidence type="ECO:0000256" key="8">
    <source>
        <dbReference type="ARBA" id="ARBA00037801"/>
    </source>
</evidence>
<evidence type="ECO:0000256" key="10">
    <source>
        <dbReference type="SAM" id="MobiDB-lite"/>
    </source>
</evidence>
<evidence type="ECO:0000259" key="12">
    <source>
        <dbReference type="PROSITE" id="PS50192"/>
    </source>
</evidence>
<name>A0A0H2S903_9AGAM</name>
<keyword evidence="3 11" id="KW-0812">Transmembrane</keyword>
<dbReference type="FunFam" id="1.20.58.90:FF:000004">
    <property type="entry name" value="Syntaxin 10"/>
    <property type="match status" value="1"/>
</dbReference>
<feature type="compositionally biased region" description="Basic and acidic residues" evidence="10">
    <location>
        <begin position="124"/>
        <end position="136"/>
    </location>
</feature>
<dbReference type="PANTHER" id="PTHR12791">
    <property type="entry name" value="GOLGI SNARE BET1-RELATED"/>
    <property type="match status" value="1"/>
</dbReference>
<dbReference type="Pfam" id="PF09177">
    <property type="entry name" value="STX6_10_61_N"/>
    <property type="match status" value="1"/>
</dbReference>
<dbReference type="Proteomes" id="UP000053477">
    <property type="component" value="Unassembled WGS sequence"/>
</dbReference>
<evidence type="ECO:0000256" key="2">
    <source>
        <dbReference type="ARBA" id="ARBA00022448"/>
    </source>
</evidence>
<dbReference type="PROSITE" id="PS50192">
    <property type="entry name" value="T_SNARE"/>
    <property type="match status" value="1"/>
</dbReference>
<feature type="domain" description="T-SNARE coiled-coil homology" evidence="12">
    <location>
        <begin position="152"/>
        <end position="214"/>
    </location>
</feature>
<dbReference type="InterPro" id="IPR010989">
    <property type="entry name" value="SNARE"/>
</dbReference>
<gene>
    <name evidence="13" type="ORF">SCHPADRAFT_904275</name>
</gene>
<keyword evidence="4" id="KW-0653">Protein transport</keyword>
<evidence type="ECO:0000256" key="9">
    <source>
        <dbReference type="SAM" id="Coils"/>
    </source>
</evidence>
<dbReference type="InterPro" id="IPR000727">
    <property type="entry name" value="T_SNARE_dom"/>
</dbReference>
<dbReference type="CDD" id="cd15851">
    <property type="entry name" value="SNARE_Syntaxin6"/>
    <property type="match status" value="1"/>
</dbReference>
<evidence type="ECO:0000256" key="7">
    <source>
        <dbReference type="ARBA" id="ARBA00023136"/>
    </source>
</evidence>
<keyword evidence="5 11" id="KW-1133">Transmembrane helix</keyword>
<accession>A0A0H2S903</accession>
<dbReference type="InterPro" id="IPR015260">
    <property type="entry name" value="Syntaxin-6/10/61_N"/>
</dbReference>
<dbReference type="AlphaFoldDB" id="A0A0H2S903"/>